<dbReference type="KEGG" id="gsh:117364621"/>
<accession>A0A6P8RW06</accession>
<evidence type="ECO:0000256" key="2">
    <source>
        <dbReference type="SAM" id="MobiDB-lite"/>
    </source>
</evidence>
<organism evidence="3 4">
    <name type="scientific">Geotrypetes seraphini</name>
    <name type="common">Gaboon caecilian</name>
    <name type="synonym">Caecilia seraphini</name>
    <dbReference type="NCBI Taxonomy" id="260995"/>
    <lineage>
        <taxon>Eukaryota</taxon>
        <taxon>Metazoa</taxon>
        <taxon>Chordata</taxon>
        <taxon>Craniata</taxon>
        <taxon>Vertebrata</taxon>
        <taxon>Euteleostomi</taxon>
        <taxon>Amphibia</taxon>
        <taxon>Gymnophiona</taxon>
        <taxon>Geotrypetes</taxon>
    </lineage>
</organism>
<reference evidence="4" key="1">
    <citation type="submission" date="2025-08" db="UniProtKB">
        <authorList>
            <consortium name="RefSeq"/>
        </authorList>
    </citation>
    <scope>IDENTIFICATION</scope>
</reference>
<dbReference type="RefSeq" id="XP_033809900.1">
    <property type="nucleotide sequence ID" value="XM_033954009.1"/>
</dbReference>
<keyword evidence="3" id="KW-1185">Reference proteome</keyword>
<gene>
    <name evidence="4" type="primary">TRNP1</name>
</gene>
<dbReference type="InParanoid" id="A0A6P8RW06"/>
<proteinExistence type="predicted"/>
<dbReference type="AlphaFoldDB" id="A0A6P8RW06"/>
<feature type="coiled-coil region" evidence="1">
    <location>
        <begin position="74"/>
        <end position="101"/>
    </location>
</feature>
<feature type="compositionally biased region" description="Low complexity" evidence="2">
    <location>
        <begin position="36"/>
        <end position="45"/>
    </location>
</feature>
<keyword evidence="1" id="KW-0175">Coiled coil</keyword>
<protein>
    <submittedName>
        <fullName evidence="4">TMF-regulated nuclear protein 1 isoform X1</fullName>
    </submittedName>
</protein>
<dbReference type="GeneID" id="117364621"/>
<dbReference type="Proteomes" id="UP000515159">
    <property type="component" value="Chromosome 8"/>
</dbReference>
<dbReference type="OrthoDB" id="9909452at2759"/>
<dbReference type="FunCoup" id="A0A6P8RW06">
    <property type="interactions" value="354"/>
</dbReference>
<dbReference type="CTD" id="388610"/>
<feature type="region of interest" description="Disordered" evidence="2">
    <location>
        <begin position="23"/>
        <end position="55"/>
    </location>
</feature>
<name>A0A6P8RW06_GEOSA</name>
<evidence type="ECO:0000313" key="4">
    <source>
        <dbReference type="RefSeq" id="XP_033809900.1"/>
    </source>
</evidence>
<sequence>MPGSRRRRLARVSARSLRGLQKVFPSRRELKPKPSPAAAAVARPEAANRKPEPAAALAKALGSELRLHPGAPRAAAERLELAQARRRLLEVESQRRALGELERRVRQLHLVFVQTEVQVAGQGEGLGQAEVYLGVHAQRLKTSLRRRKKSCALGGCAPWGRRARRRSASAPPAAVEASSSRRTAVQLGVVTRLPGLTFKF</sequence>
<evidence type="ECO:0000313" key="3">
    <source>
        <dbReference type="Proteomes" id="UP000515159"/>
    </source>
</evidence>
<evidence type="ECO:0000256" key="1">
    <source>
        <dbReference type="SAM" id="Coils"/>
    </source>
</evidence>